<feature type="domain" description="CCHC-type" evidence="3">
    <location>
        <begin position="160"/>
        <end position="173"/>
    </location>
</feature>
<dbReference type="Proteomes" id="UP001321473">
    <property type="component" value="Unassembled WGS sequence"/>
</dbReference>
<reference evidence="4 5" key="1">
    <citation type="journal article" date="2023" name="Arcadia Sci">
        <title>De novo assembly of a long-read Amblyomma americanum tick genome.</title>
        <authorList>
            <person name="Chou S."/>
            <person name="Poskanzer K.E."/>
            <person name="Rollins M."/>
            <person name="Thuy-Boun P.S."/>
        </authorList>
    </citation>
    <scope>NUCLEOTIDE SEQUENCE [LARGE SCALE GENOMIC DNA]</scope>
    <source>
        <strain evidence="4">F_SG_1</strain>
        <tissue evidence="4">Salivary glands</tissue>
    </source>
</reference>
<dbReference type="PANTHER" id="PTHR22639:SF3">
    <property type="entry name" value="ZINC FINGER CCHC DOMAIN-CONTAINING PROTEIN 3"/>
    <property type="match status" value="1"/>
</dbReference>
<organism evidence="4 5">
    <name type="scientific">Amblyomma americanum</name>
    <name type="common">Lone star tick</name>
    <dbReference type="NCBI Taxonomy" id="6943"/>
    <lineage>
        <taxon>Eukaryota</taxon>
        <taxon>Metazoa</taxon>
        <taxon>Ecdysozoa</taxon>
        <taxon>Arthropoda</taxon>
        <taxon>Chelicerata</taxon>
        <taxon>Arachnida</taxon>
        <taxon>Acari</taxon>
        <taxon>Parasitiformes</taxon>
        <taxon>Ixodida</taxon>
        <taxon>Ixodoidea</taxon>
        <taxon>Ixodidae</taxon>
        <taxon>Amblyomminae</taxon>
        <taxon>Amblyomma</taxon>
    </lineage>
</organism>
<proteinExistence type="predicted"/>
<feature type="region of interest" description="Disordered" evidence="2">
    <location>
        <begin position="216"/>
        <end position="347"/>
    </location>
</feature>
<dbReference type="GO" id="GO:0003690">
    <property type="term" value="F:double-stranded DNA binding"/>
    <property type="evidence" value="ECO:0007669"/>
    <property type="project" value="InterPro"/>
</dbReference>
<accession>A0AAQ4DTP4</accession>
<dbReference type="InterPro" id="IPR042509">
    <property type="entry name" value="ZCCHC3"/>
</dbReference>
<feature type="compositionally biased region" description="Polar residues" evidence="2">
    <location>
        <begin position="226"/>
        <end position="253"/>
    </location>
</feature>
<name>A0AAQ4DTP4_AMBAM</name>
<keyword evidence="1" id="KW-0479">Metal-binding</keyword>
<sequence>MASAKRPFTFFGRVPQGTTTLELTKILVTRFAKTELGGVQDFTGGKFEIFLKTRAAVERFLLDLVVEVKGTAVMFEYRTTRAKLVRAFGYSSEHHDVELVTALAPYGKIVSVSRESVPGFPTVTTGIRRIKMEMKSAVPNFLDVIDTTVQLEYEGVLRICRECGAQGHMGANCDTAQCSRCGAYGHEVCEAPCPKCGQDHPVKDCRKRTFASVVGGEEEHEEPATNWEQPTPVQPSNALSAQTSSADKGSCNTSALSSPPEDASEPSATPQRPLRAPRRRLSKTLSQSATGAPSCRRRRRRRRHRGGNECARRTRREPPRRRGDRRRIRNGSDVRSGKAQAQPTETE</sequence>
<feature type="compositionally biased region" description="Basic and acidic residues" evidence="2">
    <location>
        <begin position="306"/>
        <end position="321"/>
    </location>
</feature>
<keyword evidence="5" id="KW-1185">Reference proteome</keyword>
<dbReference type="InterPro" id="IPR001878">
    <property type="entry name" value="Znf_CCHC"/>
</dbReference>
<evidence type="ECO:0000259" key="3">
    <source>
        <dbReference type="PROSITE" id="PS50158"/>
    </source>
</evidence>
<dbReference type="EMBL" id="JARKHS020026977">
    <property type="protein sequence ID" value="KAK8765834.1"/>
    <property type="molecule type" value="Genomic_DNA"/>
</dbReference>
<feature type="compositionally biased region" description="Basic residues" evidence="2">
    <location>
        <begin position="295"/>
        <end position="305"/>
    </location>
</feature>
<protein>
    <recommendedName>
        <fullName evidence="3">CCHC-type domain-containing protein</fullName>
    </recommendedName>
</protein>
<dbReference type="PANTHER" id="PTHR22639">
    <property type="entry name" value="GAG-RELATED PROTEIN"/>
    <property type="match status" value="1"/>
</dbReference>
<gene>
    <name evidence="4" type="ORF">V5799_031556</name>
</gene>
<keyword evidence="1" id="KW-0863">Zinc-finger</keyword>
<feature type="compositionally biased region" description="Low complexity" evidence="2">
    <location>
        <begin position="254"/>
        <end position="274"/>
    </location>
</feature>
<dbReference type="GO" id="GO:0008270">
    <property type="term" value="F:zinc ion binding"/>
    <property type="evidence" value="ECO:0007669"/>
    <property type="project" value="UniProtKB-KW"/>
</dbReference>
<dbReference type="PROSITE" id="PS50158">
    <property type="entry name" value="ZF_CCHC"/>
    <property type="match status" value="1"/>
</dbReference>
<evidence type="ECO:0000313" key="5">
    <source>
        <dbReference type="Proteomes" id="UP001321473"/>
    </source>
</evidence>
<dbReference type="GO" id="GO:0003723">
    <property type="term" value="F:RNA binding"/>
    <property type="evidence" value="ECO:0007669"/>
    <property type="project" value="InterPro"/>
</dbReference>
<evidence type="ECO:0000313" key="4">
    <source>
        <dbReference type="EMBL" id="KAK8765834.1"/>
    </source>
</evidence>
<dbReference type="AlphaFoldDB" id="A0AAQ4DTP4"/>
<keyword evidence="1" id="KW-0862">Zinc</keyword>
<dbReference type="GO" id="GO:0002218">
    <property type="term" value="P:activation of innate immune response"/>
    <property type="evidence" value="ECO:0007669"/>
    <property type="project" value="InterPro"/>
</dbReference>
<evidence type="ECO:0000256" key="1">
    <source>
        <dbReference type="PROSITE-ProRule" id="PRU00047"/>
    </source>
</evidence>
<comment type="caution">
    <text evidence="4">The sequence shown here is derived from an EMBL/GenBank/DDBJ whole genome shotgun (WGS) entry which is preliminary data.</text>
</comment>
<evidence type="ECO:0000256" key="2">
    <source>
        <dbReference type="SAM" id="MobiDB-lite"/>
    </source>
</evidence>